<evidence type="ECO:0000313" key="3">
    <source>
        <dbReference type="RefSeq" id="XP_017859083.1"/>
    </source>
</evidence>
<sequence>MSFSSVGVYRVVLQQYMYASHRILCIIKILPDKVSLFEKEAENDFNWMTAARWSKIESGLFRLFASIDNWQEDAPNVNTQMLIDHIKVNVSASKELLLAAQQLLQDKIKCDLGVEIVLHYMSHEDETIVSPKATKRKLVQKAKEAAVEPDKVKLNAVGSNKQNTASKSSNSEQSQTNNAEPKTKRRDLSKSDKKRGRRSISQGNHRPNKYVTPSTKSQQTAPQSRAAKRSKTPPSRSTSVEPKTGRRSARSPVRPNRYNEFVMSVKSTRKPKQNLADKFTDSSSEKGSSSKPAGDQQKPTEQKTDAQKWSLDQLGGSKINSAALIELNDMLKVPKPREVKILLLQDMDEASVLSTFETYRADFDRLFKERQHKYQTTNYMSIDHYHIMDILNKTIRDSMMKKLAEVYNKSGPHGSLIINGLLPLWIVRLFMDKFKLTQQEAVHQIADQLKYDTYLRAVNDEPIKSFLDD</sequence>
<proteinExistence type="predicted"/>
<reference evidence="2" key="1">
    <citation type="journal article" date="1997" name="Nucleic Acids Res.">
        <title>tRNAscan-SE: a program for improved detection of transfer RNA genes in genomic sequence.</title>
        <authorList>
            <person name="Lowe T.M."/>
            <person name="Eddy S.R."/>
        </authorList>
    </citation>
    <scope>NUCLEOTIDE SEQUENCE [LARGE SCALE GENOMIC DNA]</scope>
</reference>
<feature type="compositionally biased region" description="Polar residues" evidence="1">
    <location>
        <begin position="157"/>
        <end position="180"/>
    </location>
</feature>
<reference evidence="2" key="2">
    <citation type="journal article" date="2016" name="G3 (Bethesda)">
        <title>Genome Evolution in Three Species of Cactophilic Drosophila.</title>
        <authorList>
            <person name="Sanchez-Flores A."/>
            <person name="Penazola F."/>
            <person name="Carpinteyro-Ponce J."/>
            <person name="Nazario-Yepiz N."/>
            <person name="Abreu-Goodger C."/>
            <person name="Machado C.A."/>
            <person name="Markow T.A."/>
        </authorList>
    </citation>
    <scope>NUCLEOTIDE SEQUENCE [LARGE SCALE GENOMIC DNA]</scope>
</reference>
<evidence type="ECO:0000313" key="2">
    <source>
        <dbReference type="Proteomes" id="UP000694904"/>
    </source>
</evidence>
<feature type="compositionally biased region" description="Polar residues" evidence="1">
    <location>
        <begin position="211"/>
        <end position="223"/>
    </location>
</feature>
<gene>
    <name evidence="3" type="primary">LOC108611113</name>
</gene>
<accession>A0ABM1NVU7</accession>
<feature type="region of interest" description="Disordered" evidence="1">
    <location>
        <begin position="144"/>
        <end position="306"/>
    </location>
</feature>
<dbReference type="GeneID" id="108611113"/>
<feature type="compositionally biased region" description="Polar residues" evidence="1">
    <location>
        <begin position="232"/>
        <end position="241"/>
    </location>
</feature>
<feature type="compositionally biased region" description="Basic and acidic residues" evidence="1">
    <location>
        <begin position="144"/>
        <end position="153"/>
    </location>
</feature>
<name>A0ABM1NVU7_DROAR</name>
<dbReference type="Proteomes" id="UP000694904">
    <property type="component" value="Chromosome 2"/>
</dbReference>
<evidence type="ECO:0000256" key="1">
    <source>
        <dbReference type="SAM" id="MobiDB-lite"/>
    </source>
</evidence>
<reference evidence="3" key="3">
    <citation type="submission" date="2025-08" db="UniProtKB">
        <authorList>
            <consortium name="RefSeq"/>
        </authorList>
    </citation>
    <scope>IDENTIFICATION</scope>
    <source>
        <tissue evidence="3">Whole organism</tissue>
    </source>
</reference>
<organism evidence="2 3">
    <name type="scientific">Drosophila arizonae</name>
    <name type="common">Fruit fly</name>
    <dbReference type="NCBI Taxonomy" id="7263"/>
    <lineage>
        <taxon>Eukaryota</taxon>
        <taxon>Metazoa</taxon>
        <taxon>Ecdysozoa</taxon>
        <taxon>Arthropoda</taxon>
        <taxon>Hexapoda</taxon>
        <taxon>Insecta</taxon>
        <taxon>Pterygota</taxon>
        <taxon>Neoptera</taxon>
        <taxon>Endopterygota</taxon>
        <taxon>Diptera</taxon>
        <taxon>Brachycera</taxon>
        <taxon>Muscomorpha</taxon>
        <taxon>Ephydroidea</taxon>
        <taxon>Drosophilidae</taxon>
        <taxon>Drosophila</taxon>
    </lineage>
</organism>
<keyword evidence="2" id="KW-1185">Reference proteome</keyword>
<dbReference type="RefSeq" id="XP_017859083.1">
    <property type="nucleotide sequence ID" value="XM_018003594.1"/>
</dbReference>
<protein>
    <submittedName>
        <fullName evidence="3">Uncharacterized protein CG4951</fullName>
    </submittedName>
</protein>